<feature type="transmembrane region" description="Helical" evidence="1">
    <location>
        <begin position="101"/>
        <end position="122"/>
    </location>
</feature>
<keyword evidence="1" id="KW-1133">Transmembrane helix</keyword>
<reference evidence="2 3" key="1">
    <citation type="submission" date="2016-05" db="EMBL/GenBank/DDBJ databases">
        <authorList>
            <person name="Lavstsen T."/>
            <person name="Jespersen J.S."/>
        </authorList>
    </citation>
    <scope>NUCLEOTIDE SEQUENCE [LARGE SCALE GENOMIC DNA]</scope>
    <source>
        <strain evidence="2 3">B7-9</strain>
    </source>
</reference>
<comment type="caution">
    <text evidence="2">The sequence shown here is derived from an EMBL/GenBank/DDBJ whole genome shotgun (WGS) entry which is preliminary data.</text>
</comment>
<evidence type="ECO:0000313" key="3">
    <source>
        <dbReference type="Proteomes" id="UP000220922"/>
    </source>
</evidence>
<dbReference type="Proteomes" id="UP000220922">
    <property type="component" value="Unassembled WGS sequence"/>
</dbReference>
<dbReference type="AlphaFoldDB" id="A0A2H3L5M2"/>
<proteinExistence type="predicted"/>
<keyword evidence="1" id="KW-0812">Transmembrane</keyword>
<dbReference type="RefSeq" id="WP_141508705.1">
    <property type="nucleotide sequence ID" value="NZ_LYXE01000050.1"/>
</dbReference>
<dbReference type="PROSITE" id="PS51257">
    <property type="entry name" value="PROKAR_LIPOPROTEIN"/>
    <property type="match status" value="1"/>
</dbReference>
<keyword evidence="3" id="KW-1185">Reference proteome</keyword>
<dbReference type="EMBL" id="LYXE01000050">
    <property type="protein sequence ID" value="PDW00239.1"/>
    <property type="molecule type" value="Genomic_DNA"/>
</dbReference>
<organism evidence="2 3">
    <name type="scientific">Candidatus Chloroploca asiatica</name>
    <dbReference type="NCBI Taxonomy" id="1506545"/>
    <lineage>
        <taxon>Bacteria</taxon>
        <taxon>Bacillati</taxon>
        <taxon>Chloroflexota</taxon>
        <taxon>Chloroflexia</taxon>
        <taxon>Chloroflexales</taxon>
        <taxon>Chloroflexineae</taxon>
        <taxon>Oscillochloridaceae</taxon>
        <taxon>Candidatus Chloroploca</taxon>
    </lineage>
</organism>
<feature type="transmembrane region" description="Helical" evidence="1">
    <location>
        <begin position="188"/>
        <end position="213"/>
    </location>
</feature>
<accession>A0A2H3L5M2</accession>
<gene>
    <name evidence="2" type="ORF">A9Q02_10495</name>
</gene>
<feature type="transmembrane region" description="Helical" evidence="1">
    <location>
        <begin position="72"/>
        <end position="95"/>
    </location>
</feature>
<evidence type="ECO:0000313" key="2">
    <source>
        <dbReference type="EMBL" id="PDW00239.1"/>
    </source>
</evidence>
<sequence length="220" mass="23433">MIRPKGMTTGPHGPCPLLAVLLSGFAVGCLVKLADESALANQLGLNDLGTFLGLWVVIVAALAAWSPSARQAALRVSGFLVTMVAAYYVVTWQLFGVFPVFFWLAWTAVALSAAPLLAILVWQAQGRQGGWLGALGAALPVGLLLWEAYSLRFVATRYLVQIIFDLVAAVMLVALLPGDRTERARAVLLTPLVVFAAGVGFTRILPRLLALLLGRIMAPL</sequence>
<evidence type="ECO:0000256" key="1">
    <source>
        <dbReference type="SAM" id="Phobius"/>
    </source>
</evidence>
<feature type="transmembrane region" description="Helical" evidence="1">
    <location>
        <begin position="43"/>
        <end position="65"/>
    </location>
</feature>
<keyword evidence="1" id="KW-0472">Membrane</keyword>
<feature type="transmembrane region" description="Helical" evidence="1">
    <location>
        <begin position="158"/>
        <end position="176"/>
    </location>
</feature>
<feature type="transmembrane region" description="Helical" evidence="1">
    <location>
        <begin position="129"/>
        <end position="146"/>
    </location>
</feature>
<name>A0A2H3L5M2_9CHLR</name>
<protein>
    <submittedName>
        <fullName evidence="2">Uncharacterized protein</fullName>
    </submittedName>
</protein>